<evidence type="ECO:0000256" key="12">
    <source>
        <dbReference type="SAM" id="Coils"/>
    </source>
</evidence>
<dbReference type="PANTHER" id="PTHR28656:SF1">
    <property type="entry name" value="COILED-COIL DOMAIN-CONTAINING PROTEIN 153"/>
    <property type="match status" value="1"/>
</dbReference>
<gene>
    <name evidence="13" type="ORF">GBAR_LOCUS11924</name>
</gene>
<dbReference type="Proteomes" id="UP001174909">
    <property type="component" value="Unassembled WGS sequence"/>
</dbReference>
<feature type="coiled-coil region" evidence="12">
    <location>
        <begin position="34"/>
        <end position="72"/>
    </location>
</feature>
<keyword evidence="14" id="KW-1185">Reference proteome</keyword>
<keyword evidence="9" id="KW-0966">Cell projection</keyword>
<keyword evidence="4" id="KW-0963">Cytoplasm</keyword>
<keyword evidence="6 12" id="KW-0175">Coiled coil</keyword>
<keyword evidence="5" id="KW-0282">Flagellum</keyword>
<evidence type="ECO:0000256" key="2">
    <source>
        <dbReference type="ARBA" id="ARBA00004611"/>
    </source>
</evidence>
<accession>A0AA35S0P2</accession>
<dbReference type="InterPro" id="IPR033585">
    <property type="entry name" value="DRC12-like"/>
</dbReference>
<evidence type="ECO:0000313" key="14">
    <source>
        <dbReference type="Proteomes" id="UP001174909"/>
    </source>
</evidence>
<dbReference type="AlphaFoldDB" id="A0AA35S0P2"/>
<evidence type="ECO:0000256" key="5">
    <source>
        <dbReference type="ARBA" id="ARBA00022846"/>
    </source>
</evidence>
<organism evidence="13 14">
    <name type="scientific">Geodia barretti</name>
    <name type="common">Barrett's horny sponge</name>
    <dbReference type="NCBI Taxonomy" id="519541"/>
    <lineage>
        <taxon>Eukaryota</taxon>
        <taxon>Metazoa</taxon>
        <taxon>Porifera</taxon>
        <taxon>Demospongiae</taxon>
        <taxon>Heteroscleromorpha</taxon>
        <taxon>Tetractinellida</taxon>
        <taxon>Astrophorina</taxon>
        <taxon>Geodiidae</taxon>
        <taxon>Geodia</taxon>
    </lineage>
</organism>
<name>A0AA35S0P2_GEOBA</name>
<comment type="caution">
    <text evidence="13">The sequence shown here is derived from an EMBL/GenBank/DDBJ whole genome shotgun (WGS) entry which is preliminary data.</text>
</comment>
<dbReference type="EMBL" id="CASHTH010001787">
    <property type="protein sequence ID" value="CAI8019907.1"/>
    <property type="molecule type" value="Genomic_DNA"/>
</dbReference>
<evidence type="ECO:0000256" key="10">
    <source>
        <dbReference type="ARBA" id="ARBA00044754"/>
    </source>
</evidence>
<evidence type="ECO:0000256" key="4">
    <source>
        <dbReference type="ARBA" id="ARBA00022490"/>
    </source>
</evidence>
<keyword evidence="8" id="KW-0206">Cytoskeleton</keyword>
<comment type="subunit">
    <text evidence="3">Component of the nexin-dynein regulatory complex (N-DRC).</text>
</comment>
<evidence type="ECO:0000256" key="6">
    <source>
        <dbReference type="ARBA" id="ARBA00023054"/>
    </source>
</evidence>
<proteinExistence type="inferred from homology"/>
<evidence type="ECO:0000256" key="8">
    <source>
        <dbReference type="ARBA" id="ARBA00023212"/>
    </source>
</evidence>
<comment type="function">
    <text evidence="1">Component of the nexin-dynein regulatory complex (N-DRC), a key regulator of ciliary/flagellar motility which maintains the alignment and integrity of the distal axoneme and regulates microtubule sliding in motile axonemes.</text>
</comment>
<evidence type="ECO:0000256" key="11">
    <source>
        <dbReference type="ARBA" id="ARBA00044800"/>
    </source>
</evidence>
<evidence type="ECO:0000313" key="13">
    <source>
        <dbReference type="EMBL" id="CAI8019907.1"/>
    </source>
</evidence>
<sequence length="117" mass="13780">MWALSLIKDPLNEAHLSIRNTFTSKVYCVSPHHTEETESELVGVRRERDKLRRQKEEEVSALNARLRAIERSYDAILEDALDSLCCKMEELREKWDFESREIDQRTQQTLLEFVTPG</sequence>
<evidence type="ECO:0000256" key="9">
    <source>
        <dbReference type="ARBA" id="ARBA00023273"/>
    </source>
</evidence>
<evidence type="ECO:0000256" key="3">
    <source>
        <dbReference type="ARBA" id="ARBA00011248"/>
    </source>
</evidence>
<evidence type="ECO:0000256" key="1">
    <source>
        <dbReference type="ARBA" id="ARBA00003029"/>
    </source>
</evidence>
<evidence type="ECO:0000256" key="7">
    <source>
        <dbReference type="ARBA" id="ARBA00023069"/>
    </source>
</evidence>
<dbReference type="PANTHER" id="PTHR28656">
    <property type="entry name" value="COILED-COIL DOMAIN-CONTAINING PROTEIN 153"/>
    <property type="match status" value="1"/>
</dbReference>
<comment type="subcellular location">
    <subcellularLocation>
        <location evidence="2">Cytoplasm</location>
        <location evidence="2">Cytoskeleton</location>
        <location evidence="2">Flagellum axoneme</location>
    </subcellularLocation>
</comment>
<reference evidence="13" key="1">
    <citation type="submission" date="2023-03" db="EMBL/GenBank/DDBJ databases">
        <authorList>
            <person name="Steffen K."/>
            <person name="Cardenas P."/>
        </authorList>
    </citation>
    <scope>NUCLEOTIDE SEQUENCE</scope>
</reference>
<keyword evidence="7" id="KW-0969">Cilium</keyword>
<comment type="similarity">
    <text evidence="10">Belongs to the DRC12 family.</text>
</comment>
<protein>
    <recommendedName>
        <fullName evidence="11">Dynein regulatory complex protein 12</fullName>
    </recommendedName>
</protein>